<accession>A0ABU5GWA9</accession>
<dbReference type="SMART" id="SM00448">
    <property type="entry name" value="REC"/>
    <property type="match status" value="1"/>
</dbReference>
<feature type="domain" description="Response regulatory" evidence="2">
    <location>
        <begin position="2"/>
        <end position="119"/>
    </location>
</feature>
<feature type="modified residue" description="4-aspartylphosphate" evidence="1">
    <location>
        <position position="52"/>
    </location>
</feature>
<evidence type="ECO:0000313" key="3">
    <source>
        <dbReference type="EMBL" id="MDY7225465.1"/>
    </source>
</evidence>
<dbReference type="SUPFAM" id="SSF52172">
    <property type="entry name" value="CheY-like"/>
    <property type="match status" value="1"/>
</dbReference>
<dbReference type="Gene3D" id="3.40.50.2300">
    <property type="match status" value="1"/>
</dbReference>
<proteinExistence type="predicted"/>
<keyword evidence="4" id="KW-1185">Reference proteome</keyword>
<organism evidence="3 4">
    <name type="scientific">Hyalangium rubrum</name>
    <dbReference type="NCBI Taxonomy" id="3103134"/>
    <lineage>
        <taxon>Bacteria</taxon>
        <taxon>Pseudomonadati</taxon>
        <taxon>Myxococcota</taxon>
        <taxon>Myxococcia</taxon>
        <taxon>Myxococcales</taxon>
        <taxon>Cystobacterineae</taxon>
        <taxon>Archangiaceae</taxon>
        <taxon>Hyalangium</taxon>
    </lineage>
</organism>
<protein>
    <submittedName>
        <fullName evidence="3">Response regulator</fullName>
    </submittedName>
</protein>
<name>A0ABU5GWA9_9BACT</name>
<dbReference type="PANTHER" id="PTHR43228">
    <property type="entry name" value="TWO-COMPONENT RESPONSE REGULATOR"/>
    <property type="match status" value="1"/>
</dbReference>
<evidence type="ECO:0000256" key="1">
    <source>
        <dbReference type="PROSITE-ProRule" id="PRU00169"/>
    </source>
</evidence>
<comment type="caution">
    <text evidence="3">The sequence shown here is derived from an EMBL/GenBank/DDBJ whole genome shotgun (WGS) entry which is preliminary data.</text>
</comment>
<gene>
    <name evidence="3" type="ORF">SYV04_03690</name>
</gene>
<sequence length="124" mass="13679">MQVLVVDDSRVARRIISRLLRELGFSVTEAADGRQALEALRAHEGLGLALVDWNMPELDGLAFVQVLRSDPTYAGVKILMVTSETGMHKVRQALQAGVDEYVMKPFTREALLEKLALLGFSLPS</sequence>
<reference evidence="3 4" key="1">
    <citation type="submission" date="2023-12" db="EMBL/GenBank/DDBJ databases">
        <title>the genome sequence of Hyalangium sp. s54d21.</title>
        <authorList>
            <person name="Zhang X."/>
        </authorList>
    </citation>
    <scope>NUCLEOTIDE SEQUENCE [LARGE SCALE GENOMIC DNA]</scope>
    <source>
        <strain evidence="4">s54d21</strain>
    </source>
</reference>
<dbReference type="PROSITE" id="PS50110">
    <property type="entry name" value="RESPONSE_REGULATORY"/>
    <property type="match status" value="1"/>
</dbReference>
<dbReference type="Pfam" id="PF00072">
    <property type="entry name" value="Response_reg"/>
    <property type="match status" value="1"/>
</dbReference>
<dbReference type="EMBL" id="JAXIVS010000001">
    <property type="protein sequence ID" value="MDY7225465.1"/>
    <property type="molecule type" value="Genomic_DNA"/>
</dbReference>
<dbReference type="InterPro" id="IPR011006">
    <property type="entry name" value="CheY-like_superfamily"/>
</dbReference>
<evidence type="ECO:0000259" key="2">
    <source>
        <dbReference type="PROSITE" id="PS50110"/>
    </source>
</evidence>
<dbReference type="Proteomes" id="UP001291309">
    <property type="component" value="Unassembled WGS sequence"/>
</dbReference>
<keyword evidence="1" id="KW-0597">Phosphoprotein</keyword>
<dbReference type="RefSeq" id="WP_321544175.1">
    <property type="nucleotide sequence ID" value="NZ_JAXIVS010000001.1"/>
</dbReference>
<dbReference type="PANTHER" id="PTHR43228:SF1">
    <property type="entry name" value="TWO-COMPONENT RESPONSE REGULATOR ARR22"/>
    <property type="match status" value="1"/>
</dbReference>
<dbReference type="InterPro" id="IPR052048">
    <property type="entry name" value="ST_Response_Regulator"/>
</dbReference>
<evidence type="ECO:0000313" key="4">
    <source>
        <dbReference type="Proteomes" id="UP001291309"/>
    </source>
</evidence>
<dbReference type="InterPro" id="IPR001789">
    <property type="entry name" value="Sig_transdc_resp-reg_receiver"/>
</dbReference>